<dbReference type="InterPro" id="IPR039261">
    <property type="entry name" value="FNR_nucleotide-bd"/>
</dbReference>
<dbReference type="CDD" id="cd06193">
    <property type="entry name" value="siderophore_interacting"/>
    <property type="match status" value="1"/>
</dbReference>
<evidence type="ECO:0000313" key="3">
    <source>
        <dbReference type="Proteomes" id="UP000028504"/>
    </source>
</evidence>
<dbReference type="PANTHER" id="PTHR30157:SF0">
    <property type="entry name" value="NADPH-DEPENDENT FERRIC-CHELATE REDUCTASE"/>
    <property type="match status" value="1"/>
</dbReference>
<dbReference type="PANTHER" id="PTHR30157">
    <property type="entry name" value="FERRIC REDUCTASE, NADPH-DEPENDENT"/>
    <property type="match status" value="1"/>
</dbReference>
<dbReference type="InterPro" id="IPR039374">
    <property type="entry name" value="SIP_fam"/>
</dbReference>
<organism evidence="2 3">
    <name type="scientific">Corynebacterium atypicum</name>
    <dbReference type="NCBI Taxonomy" id="191610"/>
    <lineage>
        <taxon>Bacteria</taxon>
        <taxon>Bacillati</taxon>
        <taxon>Actinomycetota</taxon>
        <taxon>Actinomycetes</taxon>
        <taxon>Mycobacteriales</taxon>
        <taxon>Corynebacteriaceae</taxon>
        <taxon>Corynebacterium</taxon>
    </lineage>
</organism>
<dbReference type="RefSeq" id="WP_038604422.1">
    <property type="nucleotide sequence ID" value="NZ_CP008944.1"/>
</dbReference>
<dbReference type="InterPro" id="IPR017927">
    <property type="entry name" value="FAD-bd_FR_type"/>
</dbReference>
<dbReference type="InterPro" id="IPR013113">
    <property type="entry name" value="SIP_FAD-bd"/>
</dbReference>
<accession>A0ABM5QLL0</accession>
<dbReference type="Pfam" id="PF08021">
    <property type="entry name" value="FAD_binding_9"/>
    <property type="match status" value="1"/>
</dbReference>
<name>A0ABM5QLL0_9CORY</name>
<dbReference type="InterPro" id="IPR007037">
    <property type="entry name" value="SIP_rossman_dom"/>
</dbReference>
<protein>
    <recommendedName>
        <fullName evidence="1">FAD-binding FR-type domain-containing protein</fullName>
    </recommendedName>
</protein>
<dbReference type="Gene3D" id="3.40.50.80">
    <property type="entry name" value="Nucleotide-binding domain of ferredoxin-NADP reductase (FNR) module"/>
    <property type="match status" value="1"/>
</dbReference>
<feature type="domain" description="FAD-binding FR-type" evidence="1">
    <location>
        <begin position="8"/>
        <end position="143"/>
    </location>
</feature>
<reference evidence="2 3" key="1">
    <citation type="submission" date="2014-07" db="EMBL/GenBank/DDBJ databases">
        <title>Complete genome sequence of Corynebacterium atypicum DSM 44849: identifiction of the mycolic acid biosynthesis genes.</title>
        <authorList>
            <person name="Tippelt A."/>
            <person name="Mollmann S."/>
            <person name="Albersmeier A."/>
            <person name="Jaenicke S."/>
            <person name="Ruckert C."/>
            <person name="Tauch A."/>
        </authorList>
    </citation>
    <scope>NUCLEOTIDE SEQUENCE [LARGE SCALE GENOMIC DNA]</scope>
    <source>
        <strain evidence="2 3">R2070</strain>
    </source>
</reference>
<evidence type="ECO:0000259" key="1">
    <source>
        <dbReference type="PROSITE" id="PS51384"/>
    </source>
</evidence>
<keyword evidence="3" id="KW-1185">Reference proteome</keyword>
<evidence type="ECO:0000313" key="2">
    <source>
        <dbReference type="EMBL" id="AIG63662.1"/>
    </source>
</evidence>
<dbReference type="PROSITE" id="PS51384">
    <property type="entry name" value="FAD_FR"/>
    <property type="match status" value="1"/>
</dbReference>
<dbReference type="Gene3D" id="2.40.30.10">
    <property type="entry name" value="Translation factors"/>
    <property type="match status" value="1"/>
</dbReference>
<proteinExistence type="predicted"/>
<dbReference type="EMBL" id="CP008944">
    <property type="protein sequence ID" value="AIG63662.1"/>
    <property type="molecule type" value="Genomic_DNA"/>
</dbReference>
<dbReference type="Proteomes" id="UP000028504">
    <property type="component" value="Chromosome"/>
</dbReference>
<gene>
    <name evidence="2" type="ORF">CATYP_02060</name>
</gene>
<sequence>MSTTHPPRTLLEVTVSRVEDLAANLRRVTFFSPELGAHKLSGPDEYFGLVMPRLGQPWRPFEVAGLANLRAAVAAIPRPERPELRWYTVRRHRRRDFVIDADIVTHGDEGPGSAWISRVRPGQAASLWLCEALWRPGLPQTLVADATAAPALWHLCEQLDARHPEALAEMSAVVLHSRDGELEPGQVERWAPRLGCFERIRCPANTAPDNALAVLNSWRAEERLAPETLWVSGEGGLAKAVRGLAVQKWGLAKDAVVWVPYWFQGRARP</sequence>
<dbReference type="Pfam" id="PF04954">
    <property type="entry name" value="SIP"/>
    <property type="match status" value="1"/>
</dbReference>